<reference evidence="6 7" key="1">
    <citation type="journal article" date="2022" name="G3 (Bethesda)">
        <title>Whole-genome sequence and methylome profiling of the almond [Prunus dulcis (Mill.) D.A. Webb] cultivar 'Nonpareil'.</title>
        <authorList>
            <person name="D'Amico-Willman K.M."/>
            <person name="Ouma W.Z."/>
            <person name="Meulia T."/>
            <person name="Sideli G.M."/>
            <person name="Gradziel T.M."/>
            <person name="Fresnedo-Ramirez J."/>
        </authorList>
    </citation>
    <scope>NUCLEOTIDE SEQUENCE [LARGE SCALE GENOMIC DNA]</scope>
    <source>
        <strain evidence="6">Clone GOH B32 T37-40</strain>
    </source>
</reference>
<dbReference type="Gene3D" id="3.80.10.10">
    <property type="entry name" value="Ribonuclease Inhibitor"/>
    <property type="match status" value="2"/>
</dbReference>
<keyword evidence="3" id="KW-0611">Plant defense</keyword>
<dbReference type="GO" id="GO:0007165">
    <property type="term" value="P:signal transduction"/>
    <property type="evidence" value="ECO:0007669"/>
    <property type="project" value="InterPro"/>
</dbReference>
<dbReference type="Pfam" id="PF20160">
    <property type="entry name" value="C-JID"/>
    <property type="match status" value="1"/>
</dbReference>
<dbReference type="InterPro" id="IPR036390">
    <property type="entry name" value="WH_DNA-bd_sf"/>
</dbReference>
<dbReference type="Pfam" id="PF01582">
    <property type="entry name" value="TIR"/>
    <property type="match status" value="1"/>
</dbReference>
<proteinExistence type="predicted"/>
<dbReference type="PANTHER" id="PTHR11017">
    <property type="entry name" value="LEUCINE-RICH REPEAT-CONTAINING PROTEIN"/>
    <property type="match status" value="1"/>
</dbReference>
<keyword evidence="1" id="KW-0433">Leucine-rich repeat</keyword>
<evidence type="ECO:0000259" key="5">
    <source>
        <dbReference type="PROSITE" id="PS50104"/>
    </source>
</evidence>
<protein>
    <recommendedName>
        <fullName evidence="5">TIR domain-containing protein</fullName>
    </recommendedName>
</protein>
<dbReference type="PANTHER" id="PTHR11017:SF527">
    <property type="entry name" value="TMV RESISTANCE PROTEIN N-LIKE"/>
    <property type="match status" value="1"/>
</dbReference>
<dbReference type="Gene3D" id="3.40.50.10140">
    <property type="entry name" value="Toll/interleukin-1 receptor homology (TIR) domain"/>
    <property type="match status" value="1"/>
</dbReference>
<dbReference type="PROSITE" id="PS50104">
    <property type="entry name" value="TIR"/>
    <property type="match status" value="1"/>
</dbReference>
<evidence type="ECO:0000256" key="2">
    <source>
        <dbReference type="ARBA" id="ARBA00022737"/>
    </source>
</evidence>
<sequence length="967" mass="108702">MATQTASRPSSSSSCTDPRWRRDVYLSCSGEDTPKSFTDPLHAALTRKGIGTFRFSMEEEFYSQAIENSRFSIVVLSRKYAHSIRCLNELAKIVECMKKMEQKVLPVYYDVDQAEVQKQCENFGNAFPKHLQFCIDHREKVSSWRAALVAVANLPRWDVLDPYKTQDIELIVKVVGTELHSLSLGNSTYGQSVYQWNKESLEKKKTDAVKTSIQGLDDNEKRIFLDIVFFFIGMEKERVEEILDGNDCCPSIAIENLINNSLITILDNKVMMNRLIQETGKELVRAESPGDPGKRSRLSVPDDIRNVLENSKGTKAVEGIDIDFPTFEETEWNSKAFSNMPCVRFLRIQNMGMAQGPEYLSDALTYLEWSDYPAESLPQGFQPNKLHELNLCYGNIEQIWYGIKYLYELKTINVSHSQNLTRMPDFSGTPNLEKLVFEGCISLEEIHPSIHGLKRLKLLNLKGCTSLKVLPDTMSTKSLERFILSGCSNITKIPDFVVPMDRLWELSLDETDIEGLPLSIEHLTALTLLYLRDCKNLKCLPSNIHKLKALKSLNLFGCSRLEDLPDNLGKIKCLEELDVGGTSICDLPLPIFSLENLKVLSLKGLPRKRTGPLGLLLPGLSGLSSLTVLNLSGCKFRDGTIPYDLGCLVSLALLDVSKSNCSGLPRSTKQLSKLQSVKLEDCKSLQKLPDLSSSIDFSVGADSRTSQEKLSCPSNLFRMGDSCFNFINCSKLVGNQDCNNIVFTLLRRFLKGNRSPGCRFETIIPGSEIPEFFCQSSGHVVSMNLSQHWYENKWMGYAVCAVFALRPYCTANMLGRWKFGIPSLGCEVKPNKLDVPGSSPFLGCHEELGRIESDHLWFAFVPGEYFGTEWQNVCRHLEFVFKTIGTGLEVKNCGVHLLYEQDFEDRELIMTQSRGIVSSCEVVNRSEAAQGTIVQQSFFLRQTSGTSNSKQDDAPSGDIHLSKRSRN</sequence>
<dbReference type="InterPro" id="IPR045344">
    <property type="entry name" value="C-JID"/>
</dbReference>
<dbReference type="SMART" id="SM00255">
    <property type="entry name" value="TIR"/>
    <property type="match status" value="1"/>
</dbReference>
<dbReference type="EMBL" id="JAJFAZ020000008">
    <property type="protein sequence ID" value="KAI5312681.1"/>
    <property type="molecule type" value="Genomic_DNA"/>
</dbReference>
<evidence type="ECO:0000256" key="3">
    <source>
        <dbReference type="ARBA" id="ARBA00022821"/>
    </source>
</evidence>
<dbReference type="Proteomes" id="UP001054821">
    <property type="component" value="Chromosome 8"/>
</dbReference>
<dbReference type="InterPro" id="IPR058192">
    <property type="entry name" value="WHD_ROQ1-like"/>
</dbReference>
<keyword evidence="2" id="KW-0677">Repeat</keyword>
<comment type="caution">
    <text evidence="6">The sequence shown here is derived from an EMBL/GenBank/DDBJ whole genome shotgun (WGS) entry which is preliminary data.</text>
</comment>
<evidence type="ECO:0000313" key="6">
    <source>
        <dbReference type="EMBL" id="KAI5312681.1"/>
    </source>
</evidence>
<feature type="domain" description="TIR" evidence="5">
    <location>
        <begin position="20"/>
        <end position="179"/>
    </location>
</feature>
<gene>
    <name evidence="6" type="ORF">L3X38_041855</name>
</gene>
<dbReference type="GO" id="GO:0006952">
    <property type="term" value="P:defense response"/>
    <property type="evidence" value="ECO:0007669"/>
    <property type="project" value="UniProtKB-KW"/>
</dbReference>
<dbReference type="InterPro" id="IPR032675">
    <property type="entry name" value="LRR_dom_sf"/>
</dbReference>
<dbReference type="Pfam" id="PF23282">
    <property type="entry name" value="WHD_ROQ1"/>
    <property type="match status" value="1"/>
</dbReference>
<keyword evidence="7" id="KW-1185">Reference proteome</keyword>
<dbReference type="InterPro" id="IPR044974">
    <property type="entry name" value="Disease_R_plants"/>
</dbReference>
<dbReference type="AlphaFoldDB" id="A0AAD4YKN9"/>
<organism evidence="6 7">
    <name type="scientific">Prunus dulcis</name>
    <name type="common">Almond</name>
    <name type="synonym">Amygdalus dulcis</name>
    <dbReference type="NCBI Taxonomy" id="3755"/>
    <lineage>
        <taxon>Eukaryota</taxon>
        <taxon>Viridiplantae</taxon>
        <taxon>Streptophyta</taxon>
        <taxon>Embryophyta</taxon>
        <taxon>Tracheophyta</taxon>
        <taxon>Spermatophyta</taxon>
        <taxon>Magnoliopsida</taxon>
        <taxon>eudicotyledons</taxon>
        <taxon>Gunneridae</taxon>
        <taxon>Pentapetalae</taxon>
        <taxon>rosids</taxon>
        <taxon>fabids</taxon>
        <taxon>Rosales</taxon>
        <taxon>Rosaceae</taxon>
        <taxon>Amygdaloideae</taxon>
        <taxon>Amygdaleae</taxon>
        <taxon>Prunus</taxon>
    </lineage>
</organism>
<dbReference type="SUPFAM" id="SSF52058">
    <property type="entry name" value="L domain-like"/>
    <property type="match status" value="1"/>
</dbReference>
<dbReference type="InterPro" id="IPR035897">
    <property type="entry name" value="Toll_tir_struct_dom_sf"/>
</dbReference>
<evidence type="ECO:0000256" key="4">
    <source>
        <dbReference type="SAM" id="MobiDB-lite"/>
    </source>
</evidence>
<name>A0AAD4YKN9_PRUDU</name>
<dbReference type="InterPro" id="IPR000157">
    <property type="entry name" value="TIR_dom"/>
</dbReference>
<dbReference type="SUPFAM" id="SSF46785">
    <property type="entry name" value="Winged helix' DNA-binding domain"/>
    <property type="match status" value="1"/>
</dbReference>
<evidence type="ECO:0000256" key="1">
    <source>
        <dbReference type="ARBA" id="ARBA00022614"/>
    </source>
</evidence>
<accession>A0AAD4YKN9</accession>
<feature type="region of interest" description="Disordered" evidence="4">
    <location>
        <begin position="944"/>
        <end position="967"/>
    </location>
</feature>
<dbReference type="SUPFAM" id="SSF52200">
    <property type="entry name" value="Toll/Interleukin receptor TIR domain"/>
    <property type="match status" value="1"/>
</dbReference>
<evidence type="ECO:0000313" key="7">
    <source>
        <dbReference type="Proteomes" id="UP001054821"/>
    </source>
</evidence>